<dbReference type="Proteomes" id="UP001327957">
    <property type="component" value="Unassembled WGS sequence"/>
</dbReference>
<dbReference type="SFLD" id="SFLDG01132">
    <property type="entry name" value="C1.5.3:_5'-Nucleotidase_Like"/>
    <property type="match status" value="1"/>
</dbReference>
<feature type="compositionally biased region" description="Low complexity" evidence="2">
    <location>
        <begin position="262"/>
        <end position="271"/>
    </location>
</feature>
<dbReference type="GO" id="GO:0006206">
    <property type="term" value="P:pyrimidine nucleobase metabolic process"/>
    <property type="evidence" value="ECO:0007669"/>
    <property type="project" value="TreeGrafter"/>
</dbReference>
<dbReference type="GO" id="GO:0008270">
    <property type="term" value="F:zinc ion binding"/>
    <property type="evidence" value="ECO:0007669"/>
    <property type="project" value="InterPro"/>
</dbReference>
<dbReference type="FunFam" id="1.10.150.450:FF:000001">
    <property type="entry name" value="SDT1p Pyrimidine nucleotidase"/>
    <property type="match status" value="1"/>
</dbReference>
<evidence type="ECO:0000313" key="5">
    <source>
        <dbReference type="Proteomes" id="UP001327957"/>
    </source>
</evidence>
<dbReference type="EMBL" id="JASAOK010000015">
    <property type="protein sequence ID" value="KAK6223599.1"/>
    <property type="molecule type" value="Genomic_DNA"/>
</dbReference>
<dbReference type="SUPFAM" id="SSF56784">
    <property type="entry name" value="HAD-like"/>
    <property type="match status" value="1"/>
</dbReference>
<dbReference type="AlphaFoldDB" id="A0AAV9TKJ4"/>
<organism evidence="4 5">
    <name type="scientific">Colletotrichum tabaci</name>
    <dbReference type="NCBI Taxonomy" id="1209068"/>
    <lineage>
        <taxon>Eukaryota</taxon>
        <taxon>Fungi</taxon>
        <taxon>Dikarya</taxon>
        <taxon>Ascomycota</taxon>
        <taxon>Pezizomycotina</taxon>
        <taxon>Sordariomycetes</taxon>
        <taxon>Hypocreomycetidae</taxon>
        <taxon>Glomerellales</taxon>
        <taxon>Glomerellaceae</taxon>
        <taxon>Colletotrichum</taxon>
        <taxon>Colletotrichum destructivum species complex</taxon>
    </lineage>
</organism>
<protein>
    <submittedName>
        <fullName evidence="4">Fungal specific transcription factor domain-containing protein</fullName>
    </submittedName>
</protein>
<dbReference type="NCBIfam" id="TIGR01509">
    <property type="entry name" value="HAD-SF-IA-v3"/>
    <property type="match status" value="1"/>
</dbReference>
<accession>A0AAV9TKJ4</accession>
<feature type="domain" description="Xylanolytic transcriptional activator regulatory" evidence="3">
    <location>
        <begin position="535"/>
        <end position="608"/>
    </location>
</feature>
<evidence type="ECO:0000259" key="3">
    <source>
        <dbReference type="SMART" id="SM00906"/>
    </source>
</evidence>
<dbReference type="GO" id="GO:0003677">
    <property type="term" value="F:DNA binding"/>
    <property type="evidence" value="ECO:0007669"/>
    <property type="project" value="InterPro"/>
</dbReference>
<comment type="caution">
    <text evidence="4">The sequence shown here is derived from an EMBL/GenBank/DDBJ whole genome shotgun (WGS) entry which is preliminary data.</text>
</comment>
<gene>
    <name evidence="4" type="ORF">QIS74_03543</name>
</gene>
<evidence type="ECO:0000256" key="2">
    <source>
        <dbReference type="SAM" id="MobiDB-lite"/>
    </source>
</evidence>
<feature type="compositionally biased region" description="Pro residues" evidence="2">
    <location>
        <begin position="395"/>
        <end position="407"/>
    </location>
</feature>
<dbReference type="GO" id="GO:0009166">
    <property type="term" value="P:nucleotide catabolic process"/>
    <property type="evidence" value="ECO:0007669"/>
    <property type="project" value="TreeGrafter"/>
</dbReference>
<sequence>MTAMENGLPQGATAGKPVLFFDIDNCLYSRSHKIHDLMAKLIDQYFVTHLSLPEDEAARLTREYYKSYGLAIEGLVRHHRIDPLDYNAKVDDALPLEGILRPDPELRRLLEDIDRSKVRVRLFTNAYVNHGRRVVRLLGVDDLFEGLTYCDYARYPFVCKPAPEMFRKAMDEAGVERAEDCFFVDDSYDNCKSAAELGWTAAHLVEDGLPVPESRASQFQIRHLRELRDVRKYWDEDYVRALEAQVQSLLLALEKQGAESEPSPAALSLSDRASRSVEPDAGLGEDVAGGDAVDEEDEEEAEEENFVGGNHTNTTATTAANNVFSLGDGRVATGKGPGAMTTTTTTTMAQERSQAAMEELCVMLWRTNVGDGVTIIDDPKTGSRYSVDPVLQQPAPAPSQPQSQPPPAHHRAAVVTPPEQILAYCRQQGLVHEMADLFLANINREHQFTPYTTTADFLPGYPYQAPDEAFLHSAIIAAGTAFSSRPDSRAVGDAFAEFAEGLVLTCCRQDPTVRVIQGLSMMSWRSLALGRDHFGWMFISMAAGMCVHLRLHVLALDECTARQLEATEQEVRTFWMFYIIDRTAISILGRNCALPWRRVNVPSFDTTFESSTADLAQVSFAWQCRLWYLQDQYMDQVFSTTFESLPIPQQVRVLVASQDALSTFFRSRDDRLHLSGDSTPKPVLQFHLAYQMTILITMPPFLRIFAAISQTPPAGGSSGSSSNSNINSNNNGNTNSNTNSTAEQQQHHHPQNSEFMLLVLRSLTAAATATSRLARTYRRAHGFDTPPNPVLIHHLLSAAIVHLMNATSWTPALRHQSTYWLRQCLELLRELQTHWPVRAIKSIKIIRVLAQRWGVVRALPLEFSYQVEPPPVPPAPAAAAAAAAMAPEAQDDYGVEAMRRSGAAAAGGVLGLDQAAVNQVQLEYEWDGYAAGGNAVDAPAMDLGALGVESFASMGGLDMSALGGERANAVGGAIDFLQAFQGLTDCDNFNWLSTNNNNGL</sequence>
<feature type="region of interest" description="Disordered" evidence="2">
    <location>
        <begin position="380"/>
        <end position="413"/>
    </location>
</feature>
<dbReference type="SMART" id="SM00906">
    <property type="entry name" value="Fungal_trans"/>
    <property type="match status" value="1"/>
</dbReference>
<proteinExistence type="predicted"/>
<dbReference type="InterPro" id="IPR052791">
    <property type="entry name" value="SSM1_domain"/>
</dbReference>
<evidence type="ECO:0000313" key="4">
    <source>
        <dbReference type="EMBL" id="KAK6223599.1"/>
    </source>
</evidence>
<dbReference type="Pfam" id="PF00702">
    <property type="entry name" value="Hydrolase"/>
    <property type="match status" value="1"/>
</dbReference>
<dbReference type="SFLD" id="SFLDG01129">
    <property type="entry name" value="C1.5:_HAD__Beta-PGM__Phosphata"/>
    <property type="match status" value="1"/>
</dbReference>
<dbReference type="InterPro" id="IPR036412">
    <property type="entry name" value="HAD-like_sf"/>
</dbReference>
<name>A0AAV9TKJ4_9PEZI</name>
<dbReference type="SFLD" id="SFLDS00003">
    <property type="entry name" value="Haloacid_Dehalogenase"/>
    <property type="match status" value="1"/>
</dbReference>
<keyword evidence="5" id="KW-1185">Reference proteome</keyword>
<dbReference type="InterPro" id="IPR007219">
    <property type="entry name" value="XnlR_reg_dom"/>
</dbReference>
<dbReference type="InterPro" id="IPR023214">
    <property type="entry name" value="HAD_sf"/>
</dbReference>
<feature type="compositionally biased region" description="Low complexity" evidence="2">
    <location>
        <begin position="719"/>
        <end position="741"/>
    </location>
</feature>
<dbReference type="GO" id="GO:0006351">
    <property type="term" value="P:DNA-templated transcription"/>
    <property type="evidence" value="ECO:0007669"/>
    <property type="project" value="InterPro"/>
</dbReference>
<dbReference type="Gene3D" id="3.40.50.1000">
    <property type="entry name" value="HAD superfamily/HAD-like"/>
    <property type="match status" value="1"/>
</dbReference>
<feature type="compositionally biased region" description="Low complexity" evidence="2">
    <location>
        <begin position="280"/>
        <end position="291"/>
    </location>
</feature>
<dbReference type="InterPro" id="IPR010237">
    <property type="entry name" value="Pyr-5-nucltdase"/>
</dbReference>
<dbReference type="PANTHER" id="PTHR47438">
    <property type="entry name" value="PHOSPHATE METABOLISM PROTEIN 8-RELATED"/>
    <property type="match status" value="1"/>
</dbReference>
<feature type="region of interest" description="Disordered" evidence="2">
    <location>
        <begin position="260"/>
        <end position="315"/>
    </location>
</feature>
<dbReference type="GO" id="GO:0008252">
    <property type="term" value="F:nucleotidase activity"/>
    <property type="evidence" value="ECO:0007669"/>
    <property type="project" value="TreeGrafter"/>
</dbReference>
<dbReference type="PANTHER" id="PTHR47438:SF1">
    <property type="entry name" value="PHOSPHATE METABOLISM PROTEIN 8-RELATED"/>
    <property type="match status" value="1"/>
</dbReference>
<feature type="compositionally biased region" description="Acidic residues" evidence="2">
    <location>
        <begin position="292"/>
        <end position="305"/>
    </location>
</feature>
<dbReference type="Pfam" id="PF04082">
    <property type="entry name" value="Fungal_trans"/>
    <property type="match status" value="1"/>
</dbReference>
<dbReference type="Gene3D" id="1.10.150.450">
    <property type="match status" value="1"/>
</dbReference>
<feature type="region of interest" description="Disordered" evidence="2">
    <location>
        <begin position="713"/>
        <end position="748"/>
    </location>
</feature>
<reference evidence="4 5" key="1">
    <citation type="submission" date="2023-04" db="EMBL/GenBank/DDBJ databases">
        <title>Colletotrichum tabacum stain YC1 causing leaf anthracnose on Nicotiana tabacum(L.) cv.</title>
        <authorList>
            <person name="Ji Z."/>
            <person name="Wang M."/>
            <person name="Zhang J."/>
            <person name="Wang N."/>
            <person name="Zhou Z."/>
        </authorList>
    </citation>
    <scope>NUCLEOTIDE SEQUENCE [LARGE SCALE GENOMIC DNA]</scope>
    <source>
        <strain evidence="4 5">YC1</strain>
    </source>
</reference>
<dbReference type="NCBIfam" id="TIGR01993">
    <property type="entry name" value="Pyr-5-nucltdase"/>
    <property type="match status" value="1"/>
</dbReference>
<dbReference type="CDD" id="cd12148">
    <property type="entry name" value="fungal_TF_MHR"/>
    <property type="match status" value="1"/>
</dbReference>
<evidence type="ECO:0000256" key="1">
    <source>
        <dbReference type="ARBA" id="ARBA00023242"/>
    </source>
</evidence>
<keyword evidence="1" id="KW-0539">Nucleus</keyword>
<dbReference type="InterPro" id="IPR006439">
    <property type="entry name" value="HAD-SF_hydro_IA"/>
</dbReference>